<evidence type="ECO:0000259" key="6">
    <source>
        <dbReference type="PROSITE" id="PS51005"/>
    </source>
</evidence>
<dbReference type="AlphaFoldDB" id="A0A5C7I1A2"/>
<gene>
    <name evidence="7" type="ORF">EZV62_013565</name>
</gene>
<dbReference type="GO" id="GO:0006355">
    <property type="term" value="P:regulation of DNA-templated transcription"/>
    <property type="evidence" value="ECO:0007669"/>
    <property type="project" value="InterPro"/>
</dbReference>
<dbReference type="Proteomes" id="UP000323000">
    <property type="component" value="Chromosome 5"/>
</dbReference>
<evidence type="ECO:0000256" key="1">
    <source>
        <dbReference type="ARBA" id="ARBA00023015"/>
    </source>
</evidence>
<feature type="compositionally biased region" description="Basic and acidic residues" evidence="5">
    <location>
        <begin position="169"/>
        <end position="178"/>
    </location>
</feature>
<sequence>MDPQTISIEDVKLPPGFCFAPTHTELIRHYLIKKILNRPLPSTAIMEYIDFNDIDPDQLPISDQFLAYYRGKEGYGFTQVVEGRTTRSGGHWKASGPEVPVMDGDEVIGFKTHFVYYSAGEEKCTHWTMLEYRVNPGLIATDSTNIDSTLVICKVQYKDDTENLSSDSDSSKKNENKMDSNNQTISIAELPPGYHFKPTDPEVIHEFLIKKILNLPIRNTAIKDIAFYDFDPELLPIANRKEEAYFFTQVVAGPRTTKSGGHWKASGRDESIMRGDEVSLDEVIGFKTFFVFYSAGEKKTSNWTMHEYRVNPGLFPAESTNETLKSKIDTFVICKVHKEDDDDSSNDETTFSPSQLDQSEETMDNETATSSRFQSDQSETSKSDDQS</sequence>
<feature type="domain" description="NAC" evidence="6">
    <location>
        <begin position="190"/>
        <end position="339"/>
    </location>
</feature>
<protein>
    <recommendedName>
        <fullName evidence="6">NAC domain-containing protein</fullName>
    </recommendedName>
</protein>
<dbReference type="EMBL" id="VAHF01000005">
    <property type="protein sequence ID" value="TXG62202.1"/>
    <property type="molecule type" value="Genomic_DNA"/>
</dbReference>
<dbReference type="SUPFAM" id="SSF101941">
    <property type="entry name" value="NAC domain"/>
    <property type="match status" value="2"/>
</dbReference>
<dbReference type="InterPro" id="IPR036093">
    <property type="entry name" value="NAC_dom_sf"/>
</dbReference>
<dbReference type="PANTHER" id="PTHR31719:SF179">
    <property type="entry name" value="OS08G0148400 PROTEIN"/>
    <property type="match status" value="1"/>
</dbReference>
<dbReference type="PANTHER" id="PTHR31719">
    <property type="entry name" value="NAC TRANSCRIPTION FACTOR 56"/>
    <property type="match status" value="1"/>
</dbReference>
<reference evidence="8" key="1">
    <citation type="journal article" date="2019" name="Gigascience">
        <title>De novo genome assembly of the endangered Acer yangbiense, a plant species with extremely small populations endemic to Yunnan Province, China.</title>
        <authorList>
            <person name="Yang J."/>
            <person name="Wariss H.M."/>
            <person name="Tao L."/>
            <person name="Zhang R."/>
            <person name="Yun Q."/>
            <person name="Hollingsworth P."/>
            <person name="Dao Z."/>
            <person name="Luo G."/>
            <person name="Guo H."/>
            <person name="Ma Y."/>
            <person name="Sun W."/>
        </authorList>
    </citation>
    <scope>NUCLEOTIDE SEQUENCE [LARGE SCALE GENOMIC DNA]</scope>
    <source>
        <strain evidence="8">cv. Malutang</strain>
    </source>
</reference>
<organism evidence="7 8">
    <name type="scientific">Acer yangbiense</name>
    <dbReference type="NCBI Taxonomy" id="1000413"/>
    <lineage>
        <taxon>Eukaryota</taxon>
        <taxon>Viridiplantae</taxon>
        <taxon>Streptophyta</taxon>
        <taxon>Embryophyta</taxon>
        <taxon>Tracheophyta</taxon>
        <taxon>Spermatophyta</taxon>
        <taxon>Magnoliopsida</taxon>
        <taxon>eudicotyledons</taxon>
        <taxon>Gunneridae</taxon>
        <taxon>Pentapetalae</taxon>
        <taxon>rosids</taxon>
        <taxon>malvids</taxon>
        <taxon>Sapindales</taxon>
        <taxon>Sapindaceae</taxon>
        <taxon>Hippocastanoideae</taxon>
        <taxon>Acereae</taxon>
        <taxon>Acer</taxon>
    </lineage>
</organism>
<dbReference type="InterPro" id="IPR003441">
    <property type="entry name" value="NAC-dom"/>
</dbReference>
<evidence type="ECO:0000256" key="3">
    <source>
        <dbReference type="ARBA" id="ARBA00023163"/>
    </source>
</evidence>
<proteinExistence type="predicted"/>
<dbReference type="GO" id="GO:0003677">
    <property type="term" value="F:DNA binding"/>
    <property type="evidence" value="ECO:0007669"/>
    <property type="project" value="UniProtKB-KW"/>
</dbReference>
<dbReference type="Gene3D" id="2.170.150.80">
    <property type="entry name" value="NAC domain"/>
    <property type="match status" value="2"/>
</dbReference>
<evidence type="ECO:0000256" key="5">
    <source>
        <dbReference type="SAM" id="MobiDB-lite"/>
    </source>
</evidence>
<feature type="domain" description="NAC" evidence="6">
    <location>
        <begin position="13"/>
        <end position="158"/>
    </location>
</feature>
<keyword evidence="1" id="KW-0805">Transcription regulation</keyword>
<evidence type="ECO:0000313" key="8">
    <source>
        <dbReference type="Proteomes" id="UP000323000"/>
    </source>
</evidence>
<evidence type="ECO:0000256" key="2">
    <source>
        <dbReference type="ARBA" id="ARBA00023125"/>
    </source>
</evidence>
<keyword evidence="3" id="KW-0804">Transcription</keyword>
<dbReference type="PROSITE" id="PS51005">
    <property type="entry name" value="NAC"/>
    <property type="match status" value="2"/>
</dbReference>
<comment type="caution">
    <text evidence="7">The sequence shown here is derived from an EMBL/GenBank/DDBJ whole genome shotgun (WGS) entry which is preliminary data.</text>
</comment>
<name>A0A5C7I1A2_9ROSI</name>
<keyword evidence="2" id="KW-0238">DNA-binding</keyword>
<evidence type="ECO:0000313" key="7">
    <source>
        <dbReference type="EMBL" id="TXG62202.1"/>
    </source>
</evidence>
<dbReference type="Pfam" id="PF02365">
    <property type="entry name" value="NAM"/>
    <property type="match status" value="2"/>
</dbReference>
<keyword evidence="8" id="KW-1185">Reference proteome</keyword>
<dbReference type="OrthoDB" id="1592334at2759"/>
<feature type="region of interest" description="Disordered" evidence="5">
    <location>
        <begin position="161"/>
        <end position="184"/>
    </location>
</feature>
<feature type="region of interest" description="Disordered" evidence="5">
    <location>
        <begin position="339"/>
        <end position="387"/>
    </location>
</feature>
<keyword evidence="4" id="KW-0539">Nucleus</keyword>
<feature type="compositionally biased region" description="Polar residues" evidence="5">
    <location>
        <begin position="365"/>
        <end position="378"/>
    </location>
</feature>
<evidence type="ECO:0000256" key="4">
    <source>
        <dbReference type="ARBA" id="ARBA00023242"/>
    </source>
</evidence>
<accession>A0A5C7I1A2</accession>